<gene>
    <name evidence="1" type="ORF">METZ01_LOCUS445401</name>
</gene>
<dbReference type="AlphaFoldDB" id="A0A382ZAK4"/>
<proteinExistence type="predicted"/>
<feature type="non-terminal residue" evidence="1">
    <location>
        <position position="1"/>
    </location>
</feature>
<name>A0A382ZAK4_9ZZZZ</name>
<organism evidence="1">
    <name type="scientific">marine metagenome</name>
    <dbReference type="NCBI Taxonomy" id="408172"/>
    <lineage>
        <taxon>unclassified sequences</taxon>
        <taxon>metagenomes</taxon>
        <taxon>ecological metagenomes</taxon>
    </lineage>
</organism>
<protein>
    <submittedName>
        <fullName evidence="1">Uncharacterized protein</fullName>
    </submittedName>
</protein>
<feature type="non-terminal residue" evidence="1">
    <location>
        <position position="258"/>
    </location>
</feature>
<evidence type="ECO:0000313" key="1">
    <source>
        <dbReference type="EMBL" id="SVD92547.1"/>
    </source>
</evidence>
<reference evidence="1" key="1">
    <citation type="submission" date="2018-05" db="EMBL/GenBank/DDBJ databases">
        <authorList>
            <person name="Lanie J.A."/>
            <person name="Ng W.-L."/>
            <person name="Kazmierczak K.M."/>
            <person name="Andrzejewski T.M."/>
            <person name="Davidsen T.M."/>
            <person name="Wayne K.J."/>
            <person name="Tettelin H."/>
            <person name="Glass J.I."/>
            <person name="Rusch D."/>
            <person name="Podicherti R."/>
            <person name="Tsui H.-C.T."/>
            <person name="Winkler M.E."/>
        </authorList>
    </citation>
    <scope>NUCLEOTIDE SEQUENCE</scope>
</reference>
<accession>A0A382ZAK4</accession>
<sequence length="258" mass="30183">RLSVKYLLQFFFRKTMRFNILILMALLLGACTKPVETVYFEKKDLTRFTTKPFKTEKKNKEIELTAEKECAGKVICSDKEIKLSVSHAGRFSFLKGKDLDLETEQGNINLNQRDYSYTYYSTRKAKGGTSGLLTEQFLIWVSEAEFIKAARAEKTTMHIGDYAFDLSSEERDSWQIMMDKERLLEIMDEEQQREYGKYPHGNSKKKELDLRKKRMVSEAAESTWKMIEDSNNPEDFSYFLEQFPDSPYAIPAKLKLKQ</sequence>
<dbReference type="EMBL" id="UINC01182369">
    <property type="protein sequence ID" value="SVD92547.1"/>
    <property type="molecule type" value="Genomic_DNA"/>
</dbReference>